<gene>
    <name evidence="2" type="ORF">Epro_0531</name>
</gene>
<organism evidence="2 3">
    <name type="scientific">Endomicrobium proavitum</name>
    <dbReference type="NCBI Taxonomy" id="1408281"/>
    <lineage>
        <taxon>Bacteria</taxon>
        <taxon>Pseudomonadati</taxon>
        <taxon>Elusimicrobiota</taxon>
        <taxon>Endomicrobiia</taxon>
        <taxon>Endomicrobiales</taxon>
        <taxon>Endomicrobiaceae</taxon>
        <taxon>Endomicrobium</taxon>
    </lineage>
</organism>
<keyword evidence="1" id="KW-1133">Transmembrane helix</keyword>
<evidence type="ECO:0000256" key="1">
    <source>
        <dbReference type="SAM" id="Phobius"/>
    </source>
</evidence>
<dbReference type="RefSeq" id="WP_052570352.1">
    <property type="nucleotide sequence ID" value="NZ_CP009498.1"/>
</dbReference>
<proteinExistence type="predicted"/>
<accession>A0A0G3WJ41</accession>
<keyword evidence="3" id="KW-1185">Reference proteome</keyword>
<feature type="transmembrane region" description="Helical" evidence="1">
    <location>
        <begin position="12"/>
        <end position="29"/>
    </location>
</feature>
<dbReference type="STRING" id="1408281.Epro_0531"/>
<dbReference type="AlphaFoldDB" id="A0A0G3WJ41"/>
<dbReference type="KEGG" id="epo:Epro_0531"/>
<feature type="transmembrane region" description="Helical" evidence="1">
    <location>
        <begin position="35"/>
        <end position="54"/>
    </location>
</feature>
<evidence type="ECO:0000313" key="3">
    <source>
        <dbReference type="Proteomes" id="UP000035337"/>
    </source>
</evidence>
<reference evidence="2 3" key="1">
    <citation type="submission" date="2014-09" db="EMBL/GenBank/DDBJ databases">
        <title>Complete genome sequence of Endomicrobium proavitum.</title>
        <authorList>
            <person name="Zheng H."/>
        </authorList>
    </citation>
    <scope>NUCLEOTIDE SEQUENCE [LARGE SCALE GENOMIC DNA]</scope>
    <source>
        <strain evidence="2 3">Rsa215</strain>
    </source>
</reference>
<dbReference type="Proteomes" id="UP000035337">
    <property type="component" value="Chromosome"/>
</dbReference>
<protein>
    <submittedName>
        <fullName evidence="2">Uncharacterized protein</fullName>
    </submittedName>
</protein>
<evidence type="ECO:0000313" key="2">
    <source>
        <dbReference type="EMBL" id="AKL97910.1"/>
    </source>
</evidence>
<keyword evidence="1" id="KW-0812">Transmembrane</keyword>
<name>A0A0G3WJ41_9BACT</name>
<sequence length="66" mass="7647">MRQEDKAVLYKYMFIVSTVCGALGVYMLYKQIQVLGWILVGVWAVLAIIVRVLIIKDKKFVKNKKI</sequence>
<dbReference type="EMBL" id="CP009498">
    <property type="protein sequence ID" value="AKL97910.1"/>
    <property type="molecule type" value="Genomic_DNA"/>
</dbReference>
<keyword evidence="1" id="KW-0472">Membrane</keyword>